<dbReference type="AlphaFoldDB" id="A0A949TU86"/>
<gene>
    <name evidence="1" type="ORF">I6U48_00910</name>
</gene>
<evidence type="ECO:0000313" key="2">
    <source>
        <dbReference type="Proteomes" id="UP000694308"/>
    </source>
</evidence>
<comment type="caution">
    <text evidence="1">The sequence shown here is derived from an EMBL/GenBank/DDBJ whole genome shotgun (WGS) entry which is preliminary data.</text>
</comment>
<sequence length="431" mass="51664">MIRIELSGEIEEKHIQYFKSNIIPKLIDSRRRSYIHDTYKAANMVKKDCFLFKKKFIKQHNYFIGFVKNKYKIFAAGKPSELKKLKDQIYKLFPLVISLIKSGYKNNKDQMYGEYLYNLFGYEDFKVKDLYYYIKKKAQENSKKNKYCKEVRYEMVRLLNFNYPNLNKEINNRLSPRGKELSANEFEKEFRKLSGINITMDNFKQIDIFKEEWNDYAFIMETGIRVCPYCNRQYITPVFSDNGKMRADIDHFLSKSKHPYFSMSLYNLVPVCKSCNQSLKGAKEFEFDDINPYEYNLNDYFTFRADALTNEILIDGIHVKTKEITKHLNTFKIEPLYNYHQNQIDELIKKRIAYPESYIEKLYNDNKDYFNDVSEVKQLIIGYINDKSKLNDEAFLKLRRDVADQLGFLNSKIDDVQIEKLKIILNKRRRK</sequence>
<dbReference type="EMBL" id="JAEEGC010000004">
    <property type="protein sequence ID" value="MBV7271480.1"/>
    <property type="molecule type" value="Genomic_DNA"/>
</dbReference>
<dbReference type="Proteomes" id="UP000694308">
    <property type="component" value="Unassembled WGS sequence"/>
</dbReference>
<evidence type="ECO:0000313" key="1">
    <source>
        <dbReference type="EMBL" id="MBV7271480.1"/>
    </source>
</evidence>
<organism evidence="1 2">
    <name type="scientific">Clostridium thailandense</name>
    <dbReference type="NCBI Taxonomy" id="2794346"/>
    <lineage>
        <taxon>Bacteria</taxon>
        <taxon>Bacillati</taxon>
        <taxon>Bacillota</taxon>
        <taxon>Clostridia</taxon>
        <taxon>Eubacteriales</taxon>
        <taxon>Clostridiaceae</taxon>
        <taxon>Clostridium</taxon>
    </lineage>
</organism>
<evidence type="ECO:0008006" key="3">
    <source>
        <dbReference type="Google" id="ProtNLM"/>
    </source>
</evidence>
<reference evidence="1" key="1">
    <citation type="submission" date="2020-12" db="EMBL/GenBank/DDBJ databases">
        <title>Clostridium thailandense sp. nov., a novel acetogenic bacterium isolated from peat land soil in Thailand.</title>
        <authorList>
            <person name="Chaikitkaew S."/>
            <person name="Birkeland N.K."/>
        </authorList>
    </citation>
    <scope>NUCLEOTIDE SEQUENCE</scope>
    <source>
        <strain evidence="1">PL3</strain>
    </source>
</reference>
<protein>
    <recommendedName>
        <fullName evidence="3">HNH endonuclease</fullName>
    </recommendedName>
</protein>
<dbReference type="RefSeq" id="WP_218318516.1">
    <property type="nucleotide sequence ID" value="NZ_JAEEGC010000004.1"/>
</dbReference>
<accession>A0A949TU86</accession>
<name>A0A949TU86_9CLOT</name>
<proteinExistence type="predicted"/>
<keyword evidence="2" id="KW-1185">Reference proteome</keyword>